<dbReference type="InterPro" id="IPR011009">
    <property type="entry name" value="Kinase-like_dom_sf"/>
</dbReference>
<proteinExistence type="predicted"/>
<gene>
    <name evidence="7" type="ORF">K469DRAFT_551179</name>
</gene>
<evidence type="ECO:0000256" key="5">
    <source>
        <dbReference type="ARBA" id="ARBA00048367"/>
    </source>
</evidence>
<dbReference type="AlphaFoldDB" id="A0A6A6EMV1"/>
<evidence type="ECO:0000259" key="6">
    <source>
        <dbReference type="PROSITE" id="PS50011"/>
    </source>
</evidence>
<dbReference type="InterPro" id="IPR050108">
    <property type="entry name" value="CDK"/>
</dbReference>
<dbReference type="Gene3D" id="1.10.510.10">
    <property type="entry name" value="Transferase(Phosphotransferase) domain 1"/>
    <property type="match status" value="1"/>
</dbReference>
<feature type="non-terminal residue" evidence="7">
    <location>
        <position position="1"/>
    </location>
</feature>
<evidence type="ECO:0000313" key="8">
    <source>
        <dbReference type="Proteomes" id="UP000800200"/>
    </source>
</evidence>
<dbReference type="PROSITE" id="PS50011">
    <property type="entry name" value="PROTEIN_KINASE_DOM"/>
    <property type="match status" value="1"/>
</dbReference>
<keyword evidence="7" id="KW-0418">Kinase</keyword>
<comment type="catalytic activity">
    <reaction evidence="4">
        <text>L-threonyl-[protein] + ATP = O-phospho-L-threonyl-[protein] + ADP + H(+)</text>
        <dbReference type="Rhea" id="RHEA:46608"/>
        <dbReference type="Rhea" id="RHEA-COMP:11060"/>
        <dbReference type="Rhea" id="RHEA-COMP:11605"/>
        <dbReference type="ChEBI" id="CHEBI:15378"/>
        <dbReference type="ChEBI" id="CHEBI:30013"/>
        <dbReference type="ChEBI" id="CHEBI:30616"/>
        <dbReference type="ChEBI" id="CHEBI:61977"/>
        <dbReference type="ChEBI" id="CHEBI:456216"/>
        <dbReference type="EC" id="2.7.11.22"/>
    </reaction>
</comment>
<dbReference type="PANTHER" id="PTHR24056">
    <property type="entry name" value="CELL DIVISION PROTEIN KINASE"/>
    <property type="match status" value="1"/>
</dbReference>
<dbReference type="PANTHER" id="PTHR24056:SF508">
    <property type="entry name" value="CYCLIN-DEPENDENT KINASE 10"/>
    <property type="match status" value="1"/>
</dbReference>
<dbReference type="EC" id="2.7.11.22" evidence="1"/>
<name>A0A6A6EMV1_9PEZI</name>
<accession>A0A6A6EMV1</accession>
<protein>
    <recommendedName>
        <fullName evidence="1">cyclin-dependent kinase</fullName>
        <ecNumber evidence="1">2.7.11.22</ecNumber>
    </recommendedName>
</protein>
<keyword evidence="3" id="KW-0067">ATP-binding</keyword>
<keyword evidence="2" id="KW-0547">Nucleotide-binding</keyword>
<reference evidence="7" key="1">
    <citation type="journal article" date="2020" name="Stud. Mycol.">
        <title>101 Dothideomycetes genomes: a test case for predicting lifestyles and emergence of pathogens.</title>
        <authorList>
            <person name="Haridas S."/>
            <person name="Albert R."/>
            <person name="Binder M."/>
            <person name="Bloem J."/>
            <person name="Labutti K."/>
            <person name="Salamov A."/>
            <person name="Andreopoulos B."/>
            <person name="Baker S."/>
            <person name="Barry K."/>
            <person name="Bills G."/>
            <person name="Bluhm B."/>
            <person name="Cannon C."/>
            <person name="Castanera R."/>
            <person name="Culley D."/>
            <person name="Daum C."/>
            <person name="Ezra D."/>
            <person name="Gonzalez J."/>
            <person name="Henrissat B."/>
            <person name="Kuo A."/>
            <person name="Liang C."/>
            <person name="Lipzen A."/>
            <person name="Lutzoni F."/>
            <person name="Magnuson J."/>
            <person name="Mondo S."/>
            <person name="Nolan M."/>
            <person name="Ohm R."/>
            <person name="Pangilinan J."/>
            <person name="Park H.-J."/>
            <person name="Ramirez L."/>
            <person name="Alfaro M."/>
            <person name="Sun H."/>
            <person name="Tritt A."/>
            <person name="Yoshinaga Y."/>
            <person name="Zwiers L.-H."/>
            <person name="Turgeon B."/>
            <person name="Goodwin S."/>
            <person name="Spatafora J."/>
            <person name="Crous P."/>
            <person name="Grigoriev I."/>
        </authorList>
    </citation>
    <scope>NUCLEOTIDE SEQUENCE</scope>
    <source>
        <strain evidence="7">CBS 207.26</strain>
    </source>
</reference>
<feature type="domain" description="Protein kinase" evidence="6">
    <location>
        <begin position="1"/>
        <end position="89"/>
    </location>
</feature>
<dbReference type="SUPFAM" id="SSF56112">
    <property type="entry name" value="Protein kinase-like (PK-like)"/>
    <property type="match status" value="1"/>
</dbReference>
<dbReference type="OrthoDB" id="1732493at2759"/>
<dbReference type="EMBL" id="ML994613">
    <property type="protein sequence ID" value="KAF2193497.1"/>
    <property type="molecule type" value="Genomic_DNA"/>
</dbReference>
<evidence type="ECO:0000256" key="1">
    <source>
        <dbReference type="ARBA" id="ARBA00012425"/>
    </source>
</evidence>
<keyword evidence="8" id="KW-1185">Reference proteome</keyword>
<dbReference type="GO" id="GO:0005524">
    <property type="term" value="F:ATP binding"/>
    <property type="evidence" value="ECO:0007669"/>
    <property type="project" value="UniProtKB-KW"/>
</dbReference>
<keyword evidence="7" id="KW-0808">Transferase</keyword>
<dbReference type="GO" id="GO:0005634">
    <property type="term" value="C:nucleus"/>
    <property type="evidence" value="ECO:0007669"/>
    <property type="project" value="TreeGrafter"/>
</dbReference>
<dbReference type="Proteomes" id="UP000800200">
    <property type="component" value="Unassembled WGS sequence"/>
</dbReference>
<dbReference type="GO" id="GO:0004693">
    <property type="term" value="F:cyclin-dependent protein serine/threonine kinase activity"/>
    <property type="evidence" value="ECO:0007669"/>
    <property type="project" value="UniProtKB-EC"/>
</dbReference>
<dbReference type="GO" id="GO:0007346">
    <property type="term" value="P:regulation of mitotic cell cycle"/>
    <property type="evidence" value="ECO:0007669"/>
    <property type="project" value="TreeGrafter"/>
</dbReference>
<evidence type="ECO:0000256" key="2">
    <source>
        <dbReference type="ARBA" id="ARBA00022741"/>
    </source>
</evidence>
<evidence type="ECO:0000313" key="7">
    <source>
        <dbReference type="EMBL" id="KAF2193497.1"/>
    </source>
</evidence>
<dbReference type="InterPro" id="IPR000719">
    <property type="entry name" value="Prot_kinase_dom"/>
</dbReference>
<comment type="catalytic activity">
    <reaction evidence="5">
        <text>L-seryl-[protein] + ATP = O-phospho-L-seryl-[protein] + ADP + H(+)</text>
        <dbReference type="Rhea" id="RHEA:17989"/>
        <dbReference type="Rhea" id="RHEA-COMP:9863"/>
        <dbReference type="Rhea" id="RHEA-COMP:11604"/>
        <dbReference type="ChEBI" id="CHEBI:15378"/>
        <dbReference type="ChEBI" id="CHEBI:29999"/>
        <dbReference type="ChEBI" id="CHEBI:30616"/>
        <dbReference type="ChEBI" id="CHEBI:83421"/>
        <dbReference type="ChEBI" id="CHEBI:456216"/>
        <dbReference type="EC" id="2.7.11.22"/>
    </reaction>
</comment>
<dbReference type="Pfam" id="PF00069">
    <property type="entry name" value="Pkinase"/>
    <property type="match status" value="1"/>
</dbReference>
<sequence length="89" mass="9643">NILLTGNGVIKLADFGLSRSFEKSQRPITPKVGTLWHASPEVLLGGKIYTTAVDMWAAGLTIGQLLPTDPLLPGDRGNRHQLDLIIKLI</sequence>
<organism evidence="7 8">
    <name type="scientific">Zopfia rhizophila CBS 207.26</name>
    <dbReference type="NCBI Taxonomy" id="1314779"/>
    <lineage>
        <taxon>Eukaryota</taxon>
        <taxon>Fungi</taxon>
        <taxon>Dikarya</taxon>
        <taxon>Ascomycota</taxon>
        <taxon>Pezizomycotina</taxon>
        <taxon>Dothideomycetes</taxon>
        <taxon>Dothideomycetes incertae sedis</taxon>
        <taxon>Zopfiaceae</taxon>
        <taxon>Zopfia</taxon>
    </lineage>
</organism>
<evidence type="ECO:0000256" key="3">
    <source>
        <dbReference type="ARBA" id="ARBA00022840"/>
    </source>
</evidence>
<evidence type="ECO:0000256" key="4">
    <source>
        <dbReference type="ARBA" id="ARBA00047811"/>
    </source>
</evidence>